<dbReference type="CDD" id="cd00037">
    <property type="entry name" value="CLECT"/>
    <property type="match status" value="2"/>
</dbReference>
<dbReference type="Proteomes" id="UP000694548">
    <property type="component" value="Chromosome sgr01"/>
</dbReference>
<feature type="chain" id="PRO_5033983885" description="C-type lectin domain-containing protein" evidence="2">
    <location>
        <begin position="23"/>
        <end position="367"/>
    </location>
</feature>
<dbReference type="Gene3D" id="3.10.100.10">
    <property type="entry name" value="Mannose-Binding Protein A, subunit A"/>
    <property type="match status" value="3"/>
</dbReference>
<name>A0A8C6KPG7_NOTFU</name>
<dbReference type="PANTHER" id="PTHR45784:SF3">
    <property type="entry name" value="C-TYPE LECTIN DOMAIN FAMILY 4 MEMBER K-LIKE-RELATED"/>
    <property type="match status" value="1"/>
</dbReference>
<evidence type="ECO:0000313" key="5">
    <source>
        <dbReference type="Proteomes" id="UP000694548"/>
    </source>
</evidence>
<proteinExistence type="predicted"/>
<dbReference type="GeneTree" id="ENSGT00940000168532"/>
<feature type="domain" description="C-type lectin" evidence="3">
    <location>
        <begin position="28"/>
        <end position="135"/>
    </location>
</feature>
<dbReference type="InterPro" id="IPR016187">
    <property type="entry name" value="CTDL_fold"/>
</dbReference>
<dbReference type="InterPro" id="IPR001304">
    <property type="entry name" value="C-type_lectin-like"/>
</dbReference>
<accession>A0A8C6KPG7</accession>
<dbReference type="Pfam" id="PF00059">
    <property type="entry name" value="Lectin_C"/>
    <property type="match status" value="3"/>
</dbReference>
<dbReference type="InterPro" id="IPR016186">
    <property type="entry name" value="C-type_lectin-like/link_sf"/>
</dbReference>
<evidence type="ECO:0000256" key="2">
    <source>
        <dbReference type="SAM" id="SignalP"/>
    </source>
</evidence>
<dbReference type="SUPFAM" id="SSF56436">
    <property type="entry name" value="C-type lectin-like"/>
    <property type="match status" value="3"/>
</dbReference>
<keyword evidence="5" id="KW-1185">Reference proteome</keyword>
<reference evidence="4" key="1">
    <citation type="submission" date="2014-08" db="EMBL/GenBank/DDBJ databases">
        <authorList>
            <person name="Senf B."/>
            <person name="Petzold A."/>
            <person name="Downie B.R."/>
            <person name="Koch P."/>
            <person name="Platzer M."/>
        </authorList>
    </citation>
    <scope>NUCLEOTIDE SEQUENCE [LARGE SCALE GENOMIC DNA]</scope>
    <source>
        <strain evidence="4">GRZ</strain>
    </source>
</reference>
<keyword evidence="2" id="KW-0732">Signal</keyword>
<dbReference type="GeneID" id="129162993"/>
<dbReference type="OrthoDB" id="8950604at2759"/>
<dbReference type="PROSITE" id="PS50041">
    <property type="entry name" value="C_TYPE_LECTIN_2"/>
    <property type="match status" value="3"/>
</dbReference>
<dbReference type="RefSeq" id="XP_054595638.1">
    <property type="nucleotide sequence ID" value="XM_054739663.2"/>
</dbReference>
<organism evidence="4 5">
    <name type="scientific">Nothobranchius furzeri</name>
    <name type="common">Turquoise killifish</name>
    <dbReference type="NCBI Taxonomy" id="105023"/>
    <lineage>
        <taxon>Eukaryota</taxon>
        <taxon>Metazoa</taxon>
        <taxon>Chordata</taxon>
        <taxon>Craniata</taxon>
        <taxon>Vertebrata</taxon>
        <taxon>Euteleostomi</taxon>
        <taxon>Actinopterygii</taxon>
        <taxon>Neopterygii</taxon>
        <taxon>Teleostei</taxon>
        <taxon>Neoteleostei</taxon>
        <taxon>Acanthomorphata</taxon>
        <taxon>Ovalentaria</taxon>
        <taxon>Atherinomorphae</taxon>
        <taxon>Cyprinodontiformes</taxon>
        <taxon>Nothobranchiidae</taxon>
        <taxon>Nothobranchius</taxon>
    </lineage>
</organism>
<evidence type="ECO:0000256" key="1">
    <source>
        <dbReference type="ARBA" id="ARBA00023157"/>
    </source>
</evidence>
<dbReference type="PANTHER" id="PTHR45784">
    <property type="entry name" value="C-TYPE LECTIN DOMAIN FAMILY 20 MEMBER A-RELATED"/>
    <property type="match status" value="1"/>
</dbReference>
<dbReference type="PROSITE" id="PS00615">
    <property type="entry name" value="C_TYPE_LECTIN_1"/>
    <property type="match status" value="2"/>
</dbReference>
<feature type="domain" description="C-type lectin" evidence="3">
    <location>
        <begin position="250"/>
        <end position="359"/>
    </location>
</feature>
<dbReference type="AlphaFoldDB" id="A0A8C6KPG7"/>
<protein>
    <recommendedName>
        <fullName evidence="3">C-type lectin domain-containing protein</fullName>
    </recommendedName>
</protein>
<reference evidence="4" key="3">
    <citation type="submission" date="2025-09" db="UniProtKB">
        <authorList>
            <consortium name="Ensembl"/>
        </authorList>
    </citation>
    <scope>IDENTIFICATION</scope>
</reference>
<feature type="domain" description="C-type lectin" evidence="3">
    <location>
        <begin position="135"/>
        <end position="230"/>
    </location>
</feature>
<evidence type="ECO:0000313" key="4">
    <source>
        <dbReference type="Ensembl" id="ENSNFUP00015009091.1"/>
    </source>
</evidence>
<dbReference type="SMART" id="SM00034">
    <property type="entry name" value="CLECT"/>
    <property type="match status" value="2"/>
</dbReference>
<reference evidence="4" key="2">
    <citation type="submission" date="2025-08" db="UniProtKB">
        <authorList>
            <consortium name="Ensembl"/>
        </authorList>
    </citation>
    <scope>IDENTIFICATION</scope>
</reference>
<evidence type="ECO:0000259" key="3">
    <source>
        <dbReference type="PROSITE" id="PS50041"/>
    </source>
</evidence>
<gene>
    <name evidence="4" type="primary">LOC129162993</name>
</gene>
<keyword evidence="1" id="KW-1015">Disulfide bond</keyword>
<sequence length="367" mass="42494">MATIKPILMLVLFSGLMQSVFAANRLRYFSNVTEILNFTAAQNKCDENGGSLVTLYDQEDADFVLNLTKSIGDDNHSSYWLGLYKNLSANATWSNGDPFNGPGVHLEGGKQICMAIGNGTWMNFSCSDRKPFMCQKGKNYSLIEEEKNWCQALQYCRTHYTDLASVNTTRHDEELKQENTNKTYWIGLMHDEWKWDDNSCSTYRNEANIALEPNSSYSILSWTTGFLWKSGERASLLCTKGHVRIKVINEPKTWEAAIEYCKAHHTRLLWIEDQEDQKAVEQWLRHTPVSGYTKSFWIALKQSSVFGFWIWSDRIVNWNNWKDGTMPEAPLSEQCGVMDAGSFKWRDENCWHRLSFLCEEEIFYMDK</sequence>
<dbReference type="InterPro" id="IPR018378">
    <property type="entry name" value="C-type_lectin_CS"/>
</dbReference>
<feature type="signal peptide" evidence="2">
    <location>
        <begin position="1"/>
        <end position="22"/>
    </location>
</feature>
<dbReference type="Ensembl" id="ENSNFUT00015009560.1">
    <property type="protein sequence ID" value="ENSNFUP00015009091.1"/>
    <property type="gene ID" value="ENSNFUG00015004428.1"/>
</dbReference>